<dbReference type="AlphaFoldDB" id="A0A0V1HRJ3"/>
<comment type="caution">
    <text evidence="2">The sequence shown here is derived from an EMBL/GenBank/DDBJ whole genome shotgun (WGS) entry which is preliminary data.</text>
</comment>
<reference evidence="2 3" key="1">
    <citation type="submission" date="2015-01" db="EMBL/GenBank/DDBJ databases">
        <title>Evolution of Trichinella species and genotypes.</title>
        <authorList>
            <person name="Korhonen P.K."/>
            <person name="Edoardo P."/>
            <person name="Giuseppe L.R."/>
            <person name="Gasser R.B."/>
        </authorList>
    </citation>
    <scope>NUCLEOTIDE SEQUENCE [LARGE SCALE GENOMIC DNA]</scope>
    <source>
        <strain evidence="2">ISS1029</strain>
    </source>
</reference>
<dbReference type="Proteomes" id="UP000055024">
    <property type="component" value="Unassembled WGS sequence"/>
</dbReference>
<feature type="compositionally biased region" description="Basic residues" evidence="1">
    <location>
        <begin position="1"/>
        <end position="10"/>
    </location>
</feature>
<dbReference type="EMBL" id="JYDP01000033">
    <property type="protein sequence ID" value="KRZ13342.1"/>
    <property type="molecule type" value="Genomic_DNA"/>
</dbReference>
<accession>A0A0V1HRJ3</accession>
<proteinExistence type="predicted"/>
<keyword evidence="3" id="KW-1185">Reference proteome</keyword>
<evidence type="ECO:0000313" key="2">
    <source>
        <dbReference type="EMBL" id="KRZ13342.1"/>
    </source>
</evidence>
<feature type="region of interest" description="Disordered" evidence="1">
    <location>
        <begin position="1"/>
        <end position="34"/>
    </location>
</feature>
<evidence type="ECO:0000313" key="3">
    <source>
        <dbReference type="Proteomes" id="UP000055024"/>
    </source>
</evidence>
<protein>
    <submittedName>
        <fullName evidence="2">Uncharacterized protein</fullName>
    </submittedName>
</protein>
<organism evidence="2 3">
    <name type="scientific">Trichinella zimbabwensis</name>
    <dbReference type="NCBI Taxonomy" id="268475"/>
    <lineage>
        <taxon>Eukaryota</taxon>
        <taxon>Metazoa</taxon>
        <taxon>Ecdysozoa</taxon>
        <taxon>Nematoda</taxon>
        <taxon>Enoplea</taxon>
        <taxon>Dorylaimia</taxon>
        <taxon>Trichinellida</taxon>
        <taxon>Trichinellidae</taxon>
        <taxon>Trichinella</taxon>
    </lineage>
</organism>
<evidence type="ECO:0000256" key="1">
    <source>
        <dbReference type="SAM" id="MobiDB-lite"/>
    </source>
</evidence>
<sequence>MPSKKRKRGRMVNADYSDQEDIPEAEAYPPVSDVSPEHGNEVLVGYVRRLLTTVLRVTVRMGNGWSISSLRIFPLDAIPTMYVDE</sequence>
<name>A0A0V1HRJ3_9BILA</name>
<gene>
    <name evidence="2" type="ORF">T11_12588</name>
</gene>